<dbReference type="Proteomes" id="UP000017836">
    <property type="component" value="Unassembled WGS sequence"/>
</dbReference>
<evidence type="ECO:0008006" key="7">
    <source>
        <dbReference type="Google" id="ProtNLM"/>
    </source>
</evidence>
<accession>W1PGH2</accession>
<reference evidence="6" key="1">
    <citation type="journal article" date="2013" name="Science">
        <title>The Amborella genome and the evolution of flowering plants.</title>
        <authorList>
            <consortium name="Amborella Genome Project"/>
        </authorList>
    </citation>
    <scope>NUCLEOTIDE SEQUENCE [LARGE SCALE GENOMIC DNA]</scope>
</reference>
<feature type="compositionally biased region" description="Polar residues" evidence="2">
    <location>
        <begin position="32"/>
        <end position="42"/>
    </location>
</feature>
<organism evidence="5 6">
    <name type="scientific">Amborella trichopoda</name>
    <dbReference type="NCBI Taxonomy" id="13333"/>
    <lineage>
        <taxon>Eukaryota</taxon>
        <taxon>Viridiplantae</taxon>
        <taxon>Streptophyta</taxon>
        <taxon>Embryophyta</taxon>
        <taxon>Tracheophyta</taxon>
        <taxon>Spermatophyta</taxon>
        <taxon>Magnoliopsida</taxon>
        <taxon>Amborellales</taxon>
        <taxon>Amborellaceae</taxon>
        <taxon>Amborella</taxon>
    </lineage>
</organism>
<feature type="domain" description="DUF7788" evidence="4">
    <location>
        <begin position="452"/>
        <end position="615"/>
    </location>
</feature>
<dbReference type="AlphaFoldDB" id="W1PGH2"/>
<gene>
    <name evidence="5" type="ORF">AMTR_s00016p00127470</name>
</gene>
<keyword evidence="1" id="KW-0175">Coiled coil</keyword>
<evidence type="ECO:0000313" key="6">
    <source>
        <dbReference type="Proteomes" id="UP000017836"/>
    </source>
</evidence>
<protein>
    <recommendedName>
        <fullName evidence="7">TROVE domain-containing protein</fullName>
    </recommendedName>
</protein>
<dbReference type="KEGG" id="atr:18434365"/>
<dbReference type="HOGENOM" id="CLU_011744_1_1_1"/>
<dbReference type="Gene3D" id="3.40.50.410">
    <property type="entry name" value="von Willebrand factor, type A domain"/>
    <property type="match status" value="1"/>
</dbReference>
<evidence type="ECO:0000313" key="5">
    <source>
        <dbReference type="EMBL" id="ERN06175.1"/>
    </source>
</evidence>
<dbReference type="Gramene" id="ERN06175">
    <property type="protein sequence ID" value="ERN06175"/>
    <property type="gene ID" value="AMTR_s00016p00127470"/>
</dbReference>
<dbReference type="PANTHER" id="PTHR31373:SF27">
    <property type="entry name" value="TROVE DOMAIN-CONTAINING PROTEIN"/>
    <property type="match status" value="1"/>
</dbReference>
<sequence length="618" mass="71559">MAPILLLGPPEVHLPKNPNSSNPHHETLKSGYPQNKTQNTSDPFMDLLNQYSGKVLMGRTENNSATFLTTGNPCLDFFFHIVPNTPPEKVTHLLSLAWNHDSLTTLKLIAQLQGVRGQGKSDRENFYTAALWLHQNHPKTLAKNIHFFGEFGYLKDLPEILFLLIEGHDARKLRREEHQRRKSESKKKYAFRWIFRRRRRIKIFPSRRQKTANPVKKSNRPREDRVAEALAKGRALKAKAKEEKEQKQLRHARRALERYNSDPQYRYLHDRISETFANLLASDLNHTNSGNTKSLSLAAKWCPSLDSSYDRITLICESIAKRIFPKDSDPEYKLLEERYYAYRVRDRLRKDVLVPLRKALQLPEIYMSTNRWSTLPYDRVASVAMKTYKKLFRKHDAERFESFLGEVKRGEKKIAAGALLPHEILASGEDQVAELQWRRMVEDMKKHGKLSNCLAVCDVSGSMTGTPMEVCVALGLLVSDLSEEPWKGSVVTFSCNPQIHKIEGETIFERKEFVERMEWGYNTDFQKVFDLLLKVAESGGLEREKMIKRLFVFSDMEFDQASMRNWETDYMVIERKFREGGYGKPPQIVFWNLRDSSSIPVVSGQEEVALVSGFQRIC</sequence>
<proteinExistence type="predicted"/>
<evidence type="ECO:0000259" key="3">
    <source>
        <dbReference type="Pfam" id="PF11443"/>
    </source>
</evidence>
<feature type="coiled-coil region" evidence="1">
    <location>
        <begin position="226"/>
        <end position="262"/>
    </location>
</feature>
<evidence type="ECO:0000256" key="2">
    <source>
        <dbReference type="SAM" id="MobiDB-lite"/>
    </source>
</evidence>
<dbReference type="eggNOG" id="ENOG502QT1I">
    <property type="taxonomic scope" value="Eukaryota"/>
</dbReference>
<evidence type="ECO:0000259" key="4">
    <source>
        <dbReference type="Pfam" id="PF25043"/>
    </source>
</evidence>
<dbReference type="OMA" id="HIVPNTP"/>
<keyword evidence="6" id="KW-1185">Reference proteome</keyword>
<dbReference type="OrthoDB" id="1149618at2759"/>
<feature type="region of interest" description="Disordered" evidence="2">
    <location>
        <begin position="1"/>
        <end position="43"/>
    </location>
</feature>
<name>W1PGH2_AMBTC</name>
<dbReference type="EMBL" id="KI393908">
    <property type="protein sequence ID" value="ERN06175.1"/>
    <property type="molecule type" value="Genomic_DNA"/>
</dbReference>
<dbReference type="CDD" id="cd00198">
    <property type="entry name" value="vWFA"/>
    <property type="match status" value="1"/>
</dbReference>
<dbReference type="InterPro" id="IPR011205">
    <property type="entry name" value="UCP015417_vWA"/>
</dbReference>
<feature type="domain" description="DUF2828" evidence="3">
    <location>
        <begin position="60"/>
        <end position="450"/>
    </location>
</feature>
<evidence type="ECO:0000256" key="1">
    <source>
        <dbReference type="SAM" id="Coils"/>
    </source>
</evidence>
<dbReference type="PANTHER" id="PTHR31373">
    <property type="entry name" value="OS06G0652100 PROTEIN"/>
    <property type="match status" value="1"/>
</dbReference>
<dbReference type="Pfam" id="PF25043">
    <property type="entry name" value="DUF7788"/>
    <property type="match status" value="1"/>
</dbReference>
<dbReference type="SUPFAM" id="SSF53300">
    <property type="entry name" value="vWA-like"/>
    <property type="match status" value="1"/>
</dbReference>
<dbReference type="InterPro" id="IPR058580">
    <property type="entry name" value="DUF2828"/>
</dbReference>
<dbReference type="PIRSF" id="PIRSF015417">
    <property type="entry name" value="T31B5_30_vWA"/>
    <property type="match status" value="1"/>
</dbReference>
<dbReference type="Pfam" id="PF11443">
    <property type="entry name" value="DUF2828"/>
    <property type="match status" value="1"/>
</dbReference>
<dbReference type="InterPro" id="IPR036465">
    <property type="entry name" value="vWFA_dom_sf"/>
</dbReference>
<dbReference type="InterPro" id="IPR056690">
    <property type="entry name" value="DUF7788"/>
</dbReference>